<dbReference type="EMBL" id="GFAC01000076">
    <property type="protein sequence ID" value="JAT99112.1"/>
    <property type="molecule type" value="mRNA"/>
</dbReference>
<protein>
    <submittedName>
        <fullName evidence="2">Putative tick transposon</fullName>
    </submittedName>
</protein>
<feature type="domain" description="Reverse transcriptase" evidence="1">
    <location>
        <begin position="19"/>
        <end position="296"/>
    </location>
</feature>
<dbReference type="InterPro" id="IPR036397">
    <property type="entry name" value="RNaseH_sf"/>
</dbReference>
<reference evidence="2" key="1">
    <citation type="journal article" date="2017" name="Front. Cell. Infect. Microbiol.">
        <title>The Distinct Transcriptional Response of the Midgut of Amblyomma sculptum and Amblyomma aureolatum Ticks to Rickettsia rickettsii Correlates to Their Differences in Susceptibility to Infection.</title>
        <authorList>
            <person name="Martins L.A."/>
            <person name="Galletti M.F.B.M."/>
            <person name="Ribeiro J.M."/>
            <person name="Fujita A."/>
            <person name="Costa F.B."/>
            <person name="Labruna M.B."/>
            <person name="Daffre S."/>
            <person name="Fogaca A.C."/>
        </authorList>
    </citation>
    <scope>NUCLEOTIDE SEQUENCE</scope>
</reference>
<dbReference type="GO" id="GO:0042575">
    <property type="term" value="C:DNA polymerase complex"/>
    <property type="evidence" value="ECO:0007669"/>
    <property type="project" value="UniProtKB-ARBA"/>
</dbReference>
<dbReference type="GO" id="GO:0003676">
    <property type="term" value="F:nucleic acid binding"/>
    <property type="evidence" value="ECO:0007669"/>
    <property type="project" value="InterPro"/>
</dbReference>
<sequence>MLRNLDNDSIVHLTAYLNKVWESGEVPKHWKHANIILIHKKGKIPGIENLRPISLTSCLGKLMEKVIQTRLTRFAEENSIWPHEMVGFRPHLSAQDTMLRLKHDIIDKRKIKDTRAILGIDLTKAFDNVSHSAILDGLSDVNAGKRTFDYVKSFLKNRTATVHMQSLSSEEITLGNRGTPQGAILSPFLFNLVMKDLPRKLGRIEGLKTSVYADDINVWLNEGSDASIEERLQQAADIIDLHAKSKGLSCSPTKSELLIIRPRTRRADASPPRISIELDGKEIPQVDEIRILGMLISKTGNNPTTIAKLDTRVNQVVSIIRRISARGRGLKEKNKLRLVQAFILSRICYSTPFLDIKKAERNKLDVIIRKCTKRALGLPCSTSTEALEGMGVHNTWEELAEATRTAQLERLSLTETGQQILNWVGLQGNRGTKYQTFSIESKIRKALTVAPIPKNMHPQHDQERRQHRAKHLATKLSRMPPETVAFTDAALGGDGSSVSVVVDGSGIEQGAIYTSGVDATAAEEAAIALACVSTDARVIISDSKSAVRNFCKGKISDYAFSVISKGNIDRGITITWAPAHSNIPGNEAANTLARALIIRGGRRPQSNFKVETLTTYHEVIEHYRLGRRKYPLPDSSLTSAEAVTWRRLQAKNHMSPRWRYLTQTGNPEDQICRFCNKIGTLAHILWEC</sequence>
<dbReference type="AlphaFoldDB" id="A0A1E1XII5"/>
<dbReference type="PANTHER" id="PTHR19446">
    <property type="entry name" value="REVERSE TRANSCRIPTASES"/>
    <property type="match status" value="1"/>
</dbReference>
<dbReference type="CDD" id="cd01650">
    <property type="entry name" value="RT_nLTR_like"/>
    <property type="match status" value="1"/>
</dbReference>
<dbReference type="PROSITE" id="PS50878">
    <property type="entry name" value="RT_POL"/>
    <property type="match status" value="1"/>
</dbReference>
<accession>A0A1E1XII5</accession>
<dbReference type="GO" id="GO:0071897">
    <property type="term" value="P:DNA biosynthetic process"/>
    <property type="evidence" value="ECO:0007669"/>
    <property type="project" value="UniProtKB-ARBA"/>
</dbReference>
<evidence type="ECO:0000313" key="2">
    <source>
        <dbReference type="EMBL" id="JAT99112.1"/>
    </source>
</evidence>
<dbReference type="InterPro" id="IPR043502">
    <property type="entry name" value="DNA/RNA_pol_sf"/>
</dbReference>
<proteinExistence type="evidence at transcript level"/>
<dbReference type="Pfam" id="PF00078">
    <property type="entry name" value="RVT_1"/>
    <property type="match status" value="1"/>
</dbReference>
<evidence type="ECO:0000259" key="1">
    <source>
        <dbReference type="PROSITE" id="PS50878"/>
    </source>
</evidence>
<dbReference type="InterPro" id="IPR012337">
    <property type="entry name" value="RNaseH-like_sf"/>
</dbReference>
<feature type="non-terminal residue" evidence="2">
    <location>
        <position position="688"/>
    </location>
</feature>
<organism evidence="2">
    <name type="scientific">Amblyomma aureolatum</name>
    <dbReference type="NCBI Taxonomy" id="187763"/>
    <lineage>
        <taxon>Eukaryota</taxon>
        <taxon>Metazoa</taxon>
        <taxon>Ecdysozoa</taxon>
        <taxon>Arthropoda</taxon>
        <taxon>Chelicerata</taxon>
        <taxon>Arachnida</taxon>
        <taxon>Acari</taxon>
        <taxon>Parasitiformes</taxon>
        <taxon>Ixodida</taxon>
        <taxon>Ixodoidea</taxon>
        <taxon>Ixodidae</taxon>
        <taxon>Amblyomminae</taxon>
        <taxon>Amblyomma</taxon>
    </lineage>
</organism>
<name>A0A1E1XII5_9ACAR</name>
<dbReference type="SUPFAM" id="SSF56672">
    <property type="entry name" value="DNA/RNA polymerases"/>
    <property type="match status" value="1"/>
</dbReference>
<dbReference type="SUPFAM" id="SSF53098">
    <property type="entry name" value="Ribonuclease H-like"/>
    <property type="match status" value="1"/>
</dbReference>
<dbReference type="Gene3D" id="3.30.420.10">
    <property type="entry name" value="Ribonuclease H-like superfamily/Ribonuclease H"/>
    <property type="match status" value="1"/>
</dbReference>
<dbReference type="InterPro" id="IPR000477">
    <property type="entry name" value="RT_dom"/>
</dbReference>